<evidence type="ECO:0000256" key="6">
    <source>
        <dbReference type="RuleBase" id="RU004466"/>
    </source>
</evidence>
<dbReference type="SUPFAM" id="SSF48576">
    <property type="entry name" value="Terpenoid synthases"/>
    <property type="match status" value="1"/>
</dbReference>
<dbReference type="EC" id="2.5.1.90" evidence="7"/>
<evidence type="ECO:0000256" key="4">
    <source>
        <dbReference type="ARBA" id="ARBA00022723"/>
    </source>
</evidence>
<dbReference type="InterPro" id="IPR033749">
    <property type="entry name" value="Polyprenyl_synt_CS"/>
</dbReference>
<keyword evidence="4" id="KW-0479">Metal-binding</keyword>
<evidence type="ECO:0000313" key="7">
    <source>
        <dbReference type="EMBL" id="AIF16842.1"/>
    </source>
</evidence>
<keyword evidence="3 6" id="KW-0808">Transferase</keyword>
<keyword evidence="5" id="KW-0460">Magnesium</keyword>
<dbReference type="SFLD" id="SFLDS00005">
    <property type="entry name" value="Isoprenoid_Synthase_Type_I"/>
    <property type="match status" value="1"/>
</dbReference>
<dbReference type="InterPro" id="IPR008949">
    <property type="entry name" value="Isoprenoid_synthase_dom_sf"/>
</dbReference>
<dbReference type="Gene3D" id="1.10.600.10">
    <property type="entry name" value="Farnesyl Diphosphate Synthase"/>
    <property type="match status" value="1"/>
</dbReference>
<evidence type="ECO:0000256" key="5">
    <source>
        <dbReference type="ARBA" id="ARBA00022842"/>
    </source>
</evidence>
<dbReference type="AlphaFoldDB" id="A0A075HR24"/>
<accession>A0A075HR24</accession>
<comment type="cofactor">
    <cofactor evidence="1">
        <name>Mg(2+)</name>
        <dbReference type="ChEBI" id="CHEBI:18420"/>
    </cofactor>
</comment>
<sequence length="286" mass="32681">MKVLERKNIEINPLLEKYSTYIKKINTVLDSELELYAESEFKEPLKYALDGGKRIRPIILLLASECVGEFDDNTFAAACAIEFLHTESVIHDDIIDNETLRRQKDPFHIKYGYNTSVLTGDFVLGLILNIASRINNPRVTKNLATTAMMMSEGEVLEGRLETSEDVTFDDYLKVIEYKTATAFETASRLGAIISGGSEEEIESLADYGKNIGIAYQIRDDLLDWQNEDKLFNLLIKKSSDPRDIFNDMEELFKKYSDRAIYSIRKIKDSQAKDNLENLVRFTRTTA</sequence>
<dbReference type="InterPro" id="IPR000092">
    <property type="entry name" value="Polyprenyl_synt"/>
</dbReference>
<dbReference type="Pfam" id="PF00348">
    <property type="entry name" value="polyprenyl_synt"/>
    <property type="match status" value="1"/>
</dbReference>
<dbReference type="GO" id="GO:0106350">
    <property type="term" value="F:all-trans-octaprenyl-diphosphate synthase activity"/>
    <property type="evidence" value="ECO:0007669"/>
    <property type="project" value="UniProtKB-EC"/>
</dbReference>
<name>A0A075HR24_9ARCH</name>
<proteinExistence type="inferred from homology"/>
<evidence type="ECO:0000256" key="2">
    <source>
        <dbReference type="ARBA" id="ARBA00006706"/>
    </source>
</evidence>
<dbReference type="GO" id="GO:0046872">
    <property type="term" value="F:metal ion binding"/>
    <property type="evidence" value="ECO:0007669"/>
    <property type="project" value="UniProtKB-KW"/>
</dbReference>
<gene>
    <name evidence="7" type="primary">ispB</name>
</gene>
<evidence type="ECO:0000256" key="1">
    <source>
        <dbReference type="ARBA" id="ARBA00001946"/>
    </source>
</evidence>
<comment type="similarity">
    <text evidence="2 6">Belongs to the FPP/GGPP synthase family.</text>
</comment>
<organism evidence="7">
    <name type="scientific">uncultured marine thaumarchaeote KM3_75_C09</name>
    <dbReference type="NCBI Taxonomy" id="1456277"/>
    <lineage>
        <taxon>Archaea</taxon>
        <taxon>Nitrososphaerota</taxon>
        <taxon>environmental samples</taxon>
    </lineage>
</organism>
<dbReference type="EMBL" id="KF901065">
    <property type="protein sequence ID" value="AIF16842.1"/>
    <property type="molecule type" value="Genomic_DNA"/>
</dbReference>
<evidence type="ECO:0000256" key="3">
    <source>
        <dbReference type="ARBA" id="ARBA00022679"/>
    </source>
</evidence>
<dbReference type="PROSITE" id="PS00444">
    <property type="entry name" value="POLYPRENYL_SYNTHASE_2"/>
    <property type="match status" value="1"/>
</dbReference>
<dbReference type="GO" id="GO:0008299">
    <property type="term" value="P:isoprenoid biosynthetic process"/>
    <property type="evidence" value="ECO:0007669"/>
    <property type="project" value="InterPro"/>
</dbReference>
<protein>
    <submittedName>
        <fullName evidence="7">Polyprenyl synthetase (IspB)</fullName>
        <ecNumber evidence="7">2.5.1.90</ecNumber>
    </submittedName>
</protein>
<reference evidence="7" key="1">
    <citation type="journal article" date="2014" name="Genome Biol. Evol.">
        <title>Pangenome evidence for extensive interdomain horizontal transfer affecting lineage core and shell genes in uncultured planktonic thaumarchaeota and euryarchaeota.</title>
        <authorList>
            <person name="Deschamps P."/>
            <person name="Zivanovic Y."/>
            <person name="Moreira D."/>
            <person name="Rodriguez-Valera F."/>
            <person name="Lopez-Garcia P."/>
        </authorList>
    </citation>
    <scope>NUCLEOTIDE SEQUENCE</scope>
</reference>
<dbReference type="PANTHER" id="PTHR12001">
    <property type="entry name" value="GERANYLGERANYL PYROPHOSPHATE SYNTHASE"/>
    <property type="match status" value="1"/>
</dbReference>
<dbReference type="CDD" id="cd00685">
    <property type="entry name" value="Trans_IPPS_HT"/>
    <property type="match status" value="1"/>
</dbReference>
<dbReference type="PANTHER" id="PTHR12001:SF85">
    <property type="entry name" value="SHORT CHAIN ISOPRENYL DIPHOSPHATE SYNTHASE"/>
    <property type="match status" value="1"/>
</dbReference>